<dbReference type="EMBL" id="JBHTBS010000004">
    <property type="protein sequence ID" value="MFC7337529.1"/>
    <property type="molecule type" value="Genomic_DNA"/>
</dbReference>
<evidence type="ECO:0008006" key="3">
    <source>
        <dbReference type="Google" id="ProtNLM"/>
    </source>
</evidence>
<evidence type="ECO:0000313" key="2">
    <source>
        <dbReference type="Proteomes" id="UP001596472"/>
    </source>
</evidence>
<dbReference type="Proteomes" id="UP001596472">
    <property type="component" value="Unassembled WGS sequence"/>
</dbReference>
<accession>A0ABW2L589</accession>
<organism evidence="1 2">
    <name type="scientific">Haloferula chungangensis</name>
    <dbReference type="NCBI Taxonomy" id="1048331"/>
    <lineage>
        <taxon>Bacteria</taxon>
        <taxon>Pseudomonadati</taxon>
        <taxon>Verrucomicrobiota</taxon>
        <taxon>Verrucomicrobiia</taxon>
        <taxon>Verrucomicrobiales</taxon>
        <taxon>Verrucomicrobiaceae</taxon>
        <taxon>Haloferula</taxon>
    </lineage>
</organism>
<reference evidence="2" key="1">
    <citation type="journal article" date="2019" name="Int. J. Syst. Evol. Microbiol.">
        <title>The Global Catalogue of Microorganisms (GCM) 10K type strain sequencing project: providing services to taxonomists for standard genome sequencing and annotation.</title>
        <authorList>
            <consortium name="The Broad Institute Genomics Platform"/>
            <consortium name="The Broad Institute Genome Sequencing Center for Infectious Disease"/>
            <person name="Wu L."/>
            <person name="Ma J."/>
        </authorList>
    </citation>
    <scope>NUCLEOTIDE SEQUENCE [LARGE SCALE GENOMIC DNA]</scope>
    <source>
        <strain evidence="2">CGMCC 4.1467</strain>
    </source>
</reference>
<gene>
    <name evidence="1" type="ORF">ACFQY0_10105</name>
</gene>
<dbReference type="RefSeq" id="WP_379711894.1">
    <property type="nucleotide sequence ID" value="NZ_JBHTBS010000004.1"/>
</dbReference>
<name>A0ABW2L589_9BACT</name>
<keyword evidence="2" id="KW-1185">Reference proteome</keyword>
<protein>
    <recommendedName>
        <fullName evidence="3">HEAT repeat domain-containing protein</fullName>
    </recommendedName>
</protein>
<sequence>MKPASQLLLPLAAFAIGFAVYGKLATSSRQALSVPIEARELPDPKLRSLILSDLRNGNPATARERLSKLAGENPLEFFRFIHQHPWLDGLESAVEEASAKLTWNDEDSFKALNLIQNHQLKVRAWQAYIRAAVGTIDDRAIVDVALHAKPFGRQLLYPLFKEAVVDRPKEILKILSENAIERDSFFDLLVEVHPGTFDELLASLHPGNHTHTSDLFSAADARAREARDFGDLSASLSAHGERGWYATETASWLTAIALRESPPEGRASIYDGLATQPDLVRNRTLMDAGSQANIPPNELATVLGLVTSNEIREQILVTWINNQAQLPSHDSTWISELPSHELQQIATDCINRAVPDPP</sequence>
<comment type="caution">
    <text evidence="1">The sequence shown here is derived from an EMBL/GenBank/DDBJ whole genome shotgun (WGS) entry which is preliminary data.</text>
</comment>
<proteinExistence type="predicted"/>
<evidence type="ECO:0000313" key="1">
    <source>
        <dbReference type="EMBL" id="MFC7337529.1"/>
    </source>
</evidence>